<dbReference type="Pfam" id="PF02518">
    <property type="entry name" value="HATPase_c"/>
    <property type="match status" value="1"/>
</dbReference>
<protein>
    <recommendedName>
        <fullName evidence="2">histidine kinase</fullName>
        <ecNumber evidence="2">2.7.13.3</ecNumber>
    </recommendedName>
</protein>
<dbReference type="EC" id="2.7.13.3" evidence="2"/>
<evidence type="ECO:0000313" key="7">
    <source>
        <dbReference type="EMBL" id="HIZ30025.1"/>
    </source>
</evidence>
<keyword evidence="3" id="KW-0808">Transferase</keyword>
<dbReference type="PROSITE" id="PS50109">
    <property type="entry name" value="HIS_KIN"/>
    <property type="match status" value="1"/>
</dbReference>
<evidence type="ECO:0000256" key="1">
    <source>
        <dbReference type="ARBA" id="ARBA00000085"/>
    </source>
</evidence>
<evidence type="ECO:0000256" key="2">
    <source>
        <dbReference type="ARBA" id="ARBA00012438"/>
    </source>
</evidence>
<reference evidence="7" key="2">
    <citation type="submission" date="2021-04" db="EMBL/GenBank/DDBJ databases">
        <authorList>
            <person name="Gilroy R."/>
        </authorList>
    </citation>
    <scope>NUCLEOTIDE SEQUENCE</scope>
    <source>
        <strain evidence="7">ChiGjej4B4-18154</strain>
    </source>
</reference>
<feature type="domain" description="Histidine kinase" evidence="6">
    <location>
        <begin position="23"/>
        <end position="242"/>
    </location>
</feature>
<dbReference type="RefSeq" id="WP_394966681.1">
    <property type="nucleotide sequence ID" value="NZ_CALXHM010000003.1"/>
</dbReference>
<dbReference type="PANTHER" id="PTHR43711">
    <property type="entry name" value="TWO-COMPONENT HISTIDINE KINASE"/>
    <property type="match status" value="1"/>
</dbReference>
<dbReference type="EMBL" id="DXBV01000020">
    <property type="protein sequence ID" value="HIZ30025.1"/>
    <property type="molecule type" value="Genomic_DNA"/>
</dbReference>
<keyword evidence="4 7" id="KW-0418">Kinase</keyword>
<dbReference type="InterPro" id="IPR036890">
    <property type="entry name" value="HATPase_C_sf"/>
</dbReference>
<proteinExistence type="predicted"/>
<comment type="catalytic activity">
    <reaction evidence="1">
        <text>ATP + protein L-histidine = ADP + protein N-phospho-L-histidine.</text>
        <dbReference type="EC" id="2.7.13.3"/>
    </reaction>
</comment>
<organism evidence="7 8">
    <name type="scientific">Candidatus Allofournierella merdipullorum</name>
    <dbReference type="NCBI Taxonomy" id="2838595"/>
    <lineage>
        <taxon>Bacteria</taxon>
        <taxon>Bacillati</taxon>
        <taxon>Bacillota</taxon>
        <taxon>Clostridia</taxon>
        <taxon>Eubacteriales</taxon>
        <taxon>Oscillospiraceae</taxon>
        <taxon>Allofournierella</taxon>
    </lineage>
</organism>
<name>A0A9D2E3B2_9FIRM</name>
<evidence type="ECO:0000256" key="3">
    <source>
        <dbReference type="ARBA" id="ARBA00022679"/>
    </source>
</evidence>
<comment type="caution">
    <text evidence="7">The sequence shown here is derived from an EMBL/GenBank/DDBJ whole genome shotgun (WGS) entry which is preliminary data.</text>
</comment>
<dbReference type="InterPro" id="IPR050736">
    <property type="entry name" value="Sensor_HK_Regulatory"/>
</dbReference>
<keyword evidence="5" id="KW-0902">Two-component regulatory system</keyword>
<dbReference type="PANTHER" id="PTHR43711:SF1">
    <property type="entry name" value="HISTIDINE KINASE 1"/>
    <property type="match status" value="1"/>
</dbReference>
<dbReference type="InterPro" id="IPR004358">
    <property type="entry name" value="Sig_transdc_His_kin-like_C"/>
</dbReference>
<dbReference type="InterPro" id="IPR005467">
    <property type="entry name" value="His_kinase_dom"/>
</dbReference>
<dbReference type="GO" id="GO:0000160">
    <property type="term" value="P:phosphorelay signal transduction system"/>
    <property type="evidence" value="ECO:0007669"/>
    <property type="project" value="UniProtKB-KW"/>
</dbReference>
<dbReference type="SMART" id="SM00387">
    <property type="entry name" value="HATPase_c"/>
    <property type="match status" value="1"/>
</dbReference>
<dbReference type="AlphaFoldDB" id="A0A9D2E3B2"/>
<accession>A0A9D2E3B2</accession>
<dbReference type="GO" id="GO:0004673">
    <property type="term" value="F:protein histidine kinase activity"/>
    <property type="evidence" value="ECO:0007669"/>
    <property type="project" value="UniProtKB-EC"/>
</dbReference>
<evidence type="ECO:0000313" key="8">
    <source>
        <dbReference type="Proteomes" id="UP000824035"/>
    </source>
</evidence>
<dbReference type="Gene3D" id="3.30.565.10">
    <property type="entry name" value="Histidine kinase-like ATPase, C-terminal domain"/>
    <property type="match status" value="1"/>
</dbReference>
<sequence>MPLQLESERLLQEEKRKNFLCGGLAGEIQQVAQGIMLARETVELQTRGVLAEEQARFVAPALADMEVCVRYLNYIAENLADLTSQSQGRLTPRLQPVEPAWQWQQLVSLVNESCPGGERVAWECSCAEGQFVLADEAWTDKVLLNLLMNALHYTQSPVRVCLRPEGEGMCLTVTDDGPGLSPALMKNLFKPFLTESAQDGARHGAGLGLYLAREYALSMGWGFSLESGPSGTSVRLDIPAAPLRSEGHSALRSAGRSLAMRAQQAGRLRTAQSCLSL</sequence>
<evidence type="ECO:0000256" key="4">
    <source>
        <dbReference type="ARBA" id="ARBA00022777"/>
    </source>
</evidence>
<dbReference type="InterPro" id="IPR003594">
    <property type="entry name" value="HATPase_dom"/>
</dbReference>
<dbReference type="SUPFAM" id="SSF55874">
    <property type="entry name" value="ATPase domain of HSP90 chaperone/DNA topoisomerase II/histidine kinase"/>
    <property type="match status" value="1"/>
</dbReference>
<dbReference type="PRINTS" id="PR00344">
    <property type="entry name" value="BCTRLSENSOR"/>
</dbReference>
<reference evidence="7" key="1">
    <citation type="journal article" date="2021" name="PeerJ">
        <title>Extensive microbial diversity within the chicken gut microbiome revealed by metagenomics and culture.</title>
        <authorList>
            <person name="Gilroy R."/>
            <person name="Ravi A."/>
            <person name="Getino M."/>
            <person name="Pursley I."/>
            <person name="Horton D.L."/>
            <person name="Alikhan N.F."/>
            <person name="Baker D."/>
            <person name="Gharbi K."/>
            <person name="Hall N."/>
            <person name="Watson M."/>
            <person name="Adriaenssens E.M."/>
            <person name="Foster-Nyarko E."/>
            <person name="Jarju S."/>
            <person name="Secka A."/>
            <person name="Antonio M."/>
            <person name="Oren A."/>
            <person name="Chaudhuri R.R."/>
            <person name="La Ragione R."/>
            <person name="Hildebrand F."/>
            <person name="Pallen M.J."/>
        </authorList>
    </citation>
    <scope>NUCLEOTIDE SEQUENCE</scope>
    <source>
        <strain evidence="7">ChiGjej4B4-18154</strain>
    </source>
</reference>
<evidence type="ECO:0000256" key="5">
    <source>
        <dbReference type="ARBA" id="ARBA00023012"/>
    </source>
</evidence>
<dbReference type="Proteomes" id="UP000824035">
    <property type="component" value="Unassembled WGS sequence"/>
</dbReference>
<gene>
    <name evidence="7" type="ORF">H9813_02175</name>
</gene>
<evidence type="ECO:0000259" key="6">
    <source>
        <dbReference type="PROSITE" id="PS50109"/>
    </source>
</evidence>